<name>A0ABP0G9I9_CLALP</name>
<dbReference type="SUPFAM" id="SSF57756">
    <property type="entry name" value="Retrovirus zinc finger-like domains"/>
    <property type="match status" value="1"/>
</dbReference>
<gene>
    <name evidence="1" type="ORF">CVLEPA_LOCUS20474</name>
</gene>
<dbReference type="InterPro" id="IPR036875">
    <property type="entry name" value="Znf_CCHC_sf"/>
</dbReference>
<dbReference type="Proteomes" id="UP001642483">
    <property type="component" value="Unassembled WGS sequence"/>
</dbReference>
<organism evidence="1 2">
    <name type="scientific">Clavelina lepadiformis</name>
    <name type="common">Light-bulb sea squirt</name>
    <name type="synonym">Ascidia lepadiformis</name>
    <dbReference type="NCBI Taxonomy" id="159417"/>
    <lineage>
        <taxon>Eukaryota</taxon>
        <taxon>Metazoa</taxon>
        <taxon>Chordata</taxon>
        <taxon>Tunicata</taxon>
        <taxon>Ascidiacea</taxon>
        <taxon>Aplousobranchia</taxon>
        <taxon>Clavelinidae</taxon>
        <taxon>Clavelina</taxon>
    </lineage>
</organism>
<dbReference type="EMBL" id="CAWYQH010000108">
    <property type="protein sequence ID" value="CAK8688457.1"/>
    <property type="molecule type" value="Genomic_DNA"/>
</dbReference>
<dbReference type="PANTHER" id="PTHR13491:SF0">
    <property type="entry name" value="ZINC FINGER CCHC DOMAIN-CONTAINING PROTEIN 10"/>
    <property type="match status" value="1"/>
</dbReference>
<evidence type="ECO:0000313" key="1">
    <source>
        <dbReference type="EMBL" id="CAK8688457.1"/>
    </source>
</evidence>
<evidence type="ECO:0000313" key="2">
    <source>
        <dbReference type="Proteomes" id="UP001642483"/>
    </source>
</evidence>
<dbReference type="Pfam" id="PF13917">
    <property type="entry name" value="zf-CCHC_3"/>
    <property type="match status" value="1"/>
</dbReference>
<sequence length="95" mass="11476">MSSRWMTILQQRQANLSKTEVTCQKCLQKGHWTYECKNERKYVHRTSRSHQLSKHVKQATKRKLQNEVTKNNRKLLSYEYYNISSIIVCFIMFDC</sequence>
<dbReference type="PANTHER" id="PTHR13491">
    <property type="entry name" value="ZCCHC10 PROTEIN"/>
    <property type="match status" value="1"/>
</dbReference>
<evidence type="ECO:0008006" key="3">
    <source>
        <dbReference type="Google" id="ProtNLM"/>
    </source>
</evidence>
<reference evidence="1 2" key="1">
    <citation type="submission" date="2024-02" db="EMBL/GenBank/DDBJ databases">
        <authorList>
            <person name="Daric V."/>
            <person name="Darras S."/>
        </authorList>
    </citation>
    <scope>NUCLEOTIDE SEQUENCE [LARGE SCALE GENOMIC DNA]</scope>
</reference>
<proteinExistence type="predicted"/>
<keyword evidence="2" id="KW-1185">Reference proteome</keyword>
<comment type="caution">
    <text evidence="1">The sequence shown here is derived from an EMBL/GenBank/DDBJ whole genome shotgun (WGS) entry which is preliminary data.</text>
</comment>
<protein>
    <recommendedName>
        <fullName evidence="3">Zinc finger CCHC domain-containing protein 10</fullName>
    </recommendedName>
</protein>
<accession>A0ABP0G9I9</accession>
<dbReference type="InterPro" id="IPR039715">
    <property type="entry name" value="ZCCHC10"/>
</dbReference>